<evidence type="ECO:0000256" key="1">
    <source>
        <dbReference type="ARBA" id="ARBA00008031"/>
    </source>
</evidence>
<evidence type="ECO:0000313" key="7">
    <source>
        <dbReference type="EMBL" id="MCU9593317.1"/>
    </source>
</evidence>
<proteinExistence type="inferred from homology"/>
<protein>
    <recommendedName>
        <fullName evidence="5">Dipeptide epimerase</fullName>
        <ecNumber evidence="5">5.1.1.-</ecNumber>
    </recommendedName>
</protein>
<organism evidence="7 8">
    <name type="scientific">Pallidibacillus thermolactis</name>
    <dbReference type="NCBI Taxonomy" id="251051"/>
    <lineage>
        <taxon>Bacteria</taxon>
        <taxon>Bacillati</taxon>
        <taxon>Bacillota</taxon>
        <taxon>Bacilli</taxon>
        <taxon>Bacillales</taxon>
        <taxon>Bacillaceae</taxon>
        <taxon>Pallidibacillus</taxon>
    </lineage>
</organism>
<sequence length="356" mass="39319">MKIVDAQIQTERTSLKRPFKTAVRTAFDIQSLIVKITLENGITGYGSGVATEKVTGDSLSGMKNILEQLLFPSILGKEIENIAENEMIIQTSCIGNTSAKAALSIALYDAYAKLLKVPLFQIFGGRTNSLINDMTISLNEPDEMVHDAIKAVEQGFSILKIKVGNDPQKDLERIQAIYDHLGDNIVLRIDANQGWSAKEAIKIIGEFESRNFPIEFIEQPVPQWDFDGLKFVRERVNIPIMADESVYSAKDAIKIVNKKAADLINIKLMKTGSLLEACKIASIAETAGIPCMIGCMMESSLSVLAAAHLAVAHPNIKKVDLDSPLWLNDHKVDRYFRNSQIHLEEIPGIGFHPVSQ</sequence>
<keyword evidence="2 5" id="KW-0479">Metal-binding</keyword>
<name>A0ABT2WCA9_9BACI</name>
<dbReference type="SFLD" id="SFLDS00001">
    <property type="entry name" value="Enolase"/>
    <property type="match status" value="1"/>
</dbReference>
<dbReference type="PANTHER" id="PTHR48073">
    <property type="entry name" value="O-SUCCINYLBENZOATE SYNTHASE-RELATED"/>
    <property type="match status" value="1"/>
</dbReference>
<dbReference type="InterPro" id="IPR029017">
    <property type="entry name" value="Enolase-like_N"/>
</dbReference>
<keyword evidence="4 5" id="KW-0413">Isomerase</keyword>
<evidence type="ECO:0000256" key="2">
    <source>
        <dbReference type="ARBA" id="ARBA00022723"/>
    </source>
</evidence>
<reference evidence="7 8" key="1">
    <citation type="submission" date="2022-10" db="EMBL/GenBank/DDBJ databases">
        <title>Description of Fervidibacillus gen. nov. in the family Fervidibacillaceae fam. nov. with two species, Fervidibacillus albus sp. nov., and Fervidibacillus halotolerans sp. nov., isolated from tidal flat sediments.</title>
        <authorList>
            <person name="Kwon K.K."/>
            <person name="Yang S.-H."/>
        </authorList>
    </citation>
    <scope>NUCLEOTIDE SEQUENCE [LARGE SCALE GENOMIC DNA]</scope>
    <source>
        <strain evidence="7 8">DSM 23332</strain>
    </source>
</reference>
<accession>A0ABT2WCA9</accession>
<dbReference type="Pfam" id="PF13378">
    <property type="entry name" value="MR_MLE_C"/>
    <property type="match status" value="1"/>
</dbReference>
<dbReference type="Gene3D" id="3.20.20.120">
    <property type="entry name" value="Enolase-like C-terminal domain"/>
    <property type="match status" value="1"/>
</dbReference>
<keyword evidence="3 5" id="KW-0460">Magnesium</keyword>
<evidence type="ECO:0000313" key="8">
    <source>
        <dbReference type="Proteomes" id="UP001208656"/>
    </source>
</evidence>
<evidence type="ECO:0000256" key="5">
    <source>
        <dbReference type="RuleBase" id="RU366006"/>
    </source>
</evidence>
<keyword evidence="8" id="KW-1185">Reference proteome</keyword>
<dbReference type="InterPro" id="IPR013342">
    <property type="entry name" value="Mandelate_racemase_C"/>
</dbReference>
<dbReference type="InterPro" id="IPR036849">
    <property type="entry name" value="Enolase-like_C_sf"/>
</dbReference>
<dbReference type="Pfam" id="PF02746">
    <property type="entry name" value="MR_MLE_N"/>
    <property type="match status" value="1"/>
</dbReference>
<evidence type="ECO:0000259" key="6">
    <source>
        <dbReference type="SMART" id="SM00922"/>
    </source>
</evidence>
<dbReference type="SUPFAM" id="SSF54826">
    <property type="entry name" value="Enolase N-terminal domain-like"/>
    <property type="match status" value="1"/>
</dbReference>
<dbReference type="Gene3D" id="3.30.390.10">
    <property type="entry name" value="Enolase-like, N-terminal domain"/>
    <property type="match status" value="1"/>
</dbReference>
<dbReference type="SUPFAM" id="SSF51604">
    <property type="entry name" value="Enolase C-terminal domain-like"/>
    <property type="match status" value="1"/>
</dbReference>
<dbReference type="EMBL" id="JAOUSE010000004">
    <property type="protein sequence ID" value="MCU9593317.1"/>
    <property type="molecule type" value="Genomic_DNA"/>
</dbReference>
<dbReference type="EC" id="5.1.1.-" evidence="5"/>
<dbReference type="SMART" id="SM00922">
    <property type="entry name" value="MR_MLE"/>
    <property type="match status" value="1"/>
</dbReference>
<comment type="similarity">
    <text evidence="1 5">Belongs to the mandelate racemase/muconate lactonizing enzyme family.</text>
</comment>
<dbReference type="CDD" id="cd03319">
    <property type="entry name" value="L-Ala-DL-Glu_epimerase"/>
    <property type="match status" value="1"/>
</dbReference>
<comment type="caution">
    <text evidence="7">The sequence shown here is derived from an EMBL/GenBank/DDBJ whole genome shotgun (WGS) entry which is preliminary data.</text>
</comment>
<dbReference type="PANTHER" id="PTHR48073:SF2">
    <property type="entry name" value="O-SUCCINYLBENZOATE SYNTHASE"/>
    <property type="match status" value="1"/>
</dbReference>
<dbReference type="RefSeq" id="WP_263060892.1">
    <property type="nucleotide sequence ID" value="NZ_JAOUSE010000004.1"/>
</dbReference>
<gene>
    <name evidence="7" type="ORF">OEV82_02455</name>
</gene>
<comment type="cofactor">
    <cofactor evidence="5">
        <name>Mg(2+)</name>
        <dbReference type="ChEBI" id="CHEBI:18420"/>
    </cofactor>
    <text evidence="5">Binds 1 Mg(2+) ion per subunit.</text>
</comment>
<feature type="domain" description="Mandelate racemase/muconate lactonizing enzyme C-terminal" evidence="6">
    <location>
        <begin position="141"/>
        <end position="239"/>
    </location>
</feature>
<dbReference type="Proteomes" id="UP001208656">
    <property type="component" value="Unassembled WGS sequence"/>
</dbReference>
<evidence type="ECO:0000256" key="3">
    <source>
        <dbReference type="ARBA" id="ARBA00022842"/>
    </source>
</evidence>
<dbReference type="SFLD" id="SFLDF00009">
    <property type="entry name" value="o-succinylbenzoate_synthase"/>
    <property type="match status" value="1"/>
</dbReference>
<dbReference type="InterPro" id="IPR034603">
    <property type="entry name" value="Dipeptide_epimerase"/>
</dbReference>
<dbReference type="SFLD" id="SFLDG00180">
    <property type="entry name" value="muconate_cycloisomerase"/>
    <property type="match status" value="1"/>
</dbReference>
<dbReference type="InterPro" id="IPR013341">
    <property type="entry name" value="Mandelate_racemase_N_dom"/>
</dbReference>
<evidence type="ECO:0000256" key="4">
    <source>
        <dbReference type="ARBA" id="ARBA00023235"/>
    </source>
</evidence>
<dbReference type="InterPro" id="IPR029065">
    <property type="entry name" value="Enolase_C-like"/>
</dbReference>